<feature type="transmembrane region" description="Helical" evidence="8">
    <location>
        <begin position="12"/>
        <end position="33"/>
    </location>
</feature>
<keyword evidence="4" id="KW-1003">Cell membrane</keyword>
<feature type="transmembrane region" description="Helical" evidence="8">
    <location>
        <begin position="120"/>
        <end position="138"/>
    </location>
</feature>
<keyword evidence="3" id="KW-0813">Transport</keyword>
<sequence length="304" mass="31989">MANPPSDTRLNLSAGILSVSVASILVLAKLWALQATGALSVAATLADSALDLLVSLAGLLAIAYAAKPADNDHRYGHTAVEDLTALAQSLIITGSAIAIAFAAIRRLIANDAHQLESQGTGMAVMILSIVLTLGLVTWQGHVARRTGSKVVAADSLHYIGDLIPNIGALVALAISAFWGVGQIDSIIALLAAALMLRGAAQIGKQAWDALMDRSAPPDVIAKIEDVVRNHPGVMGYHDLKTRQSGSRIFVNLHAEMDGTQTLDQAHRTSAALRRAIVRALPNADVLIHLDPFGAPPHPDDERRH</sequence>
<evidence type="ECO:0000256" key="2">
    <source>
        <dbReference type="ARBA" id="ARBA00008114"/>
    </source>
</evidence>
<keyword evidence="6 8" id="KW-1133">Transmembrane helix</keyword>
<comment type="similarity">
    <text evidence="2">Belongs to the cation diffusion facilitator (CDF) transporter (TC 2.A.4) family.</text>
</comment>
<evidence type="ECO:0000256" key="3">
    <source>
        <dbReference type="ARBA" id="ARBA00022448"/>
    </source>
</evidence>
<evidence type="ECO:0000313" key="12">
    <source>
        <dbReference type="Proteomes" id="UP000242447"/>
    </source>
</evidence>
<dbReference type="EMBL" id="CP019937">
    <property type="protein sequence ID" value="ARO13631.1"/>
    <property type="molecule type" value="Genomic_DNA"/>
</dbReference>
<organism evidence="11 12">
    <name type="scientific">Ketogulonicigenium robustum</name>
    <dbReference type="NCBI Taxonomy" id="92947"/>
    <lineage>
        <taxon>Bacteria</taxon>
        <taxon>Pseudomonadati</taxon>
        <taxon>Pseudomonadota</taxon>
        <taxon>Alphaproteobacteria</taxon>
        <taxon>Rhodobacterales</taxon>
        <taxon>Roseobacteraceae</taxon>
        <taxon>Ketogulonicigenium</taxon>
    </lineage>
</organism>
<dbReference type="Gene3D" id="3.30.70.1350">
    <property type="entry name" value="Cation efflux protein, cytoplasmic domain"/>
    <property type="match status" value="1"/>
</dbReference>
<dbReference type="OrthoDB" id="9806522at2"/>
<protein>
    <submittedName>
        <fullName evidence="11">Cation efflux family protein</fullName>
    </submittedName>
</protein>
<dbReference type="AlphaFoldDB" id="A0A1W6NWQ3"/>
<dbReference type="KEGG" id="kro:BVG79_00271"/>
<feature type="domain" description="Cation efflux protein transmembrane" evidence="9">
    <location>
        <begin position="16"/>
        <end position="211"/>
    </location>
</feature>
<feature type="domain" description="Cation efflux protein cytoplasmic" evidence="10">
    <location>
        <begin position="216"/>
        <end position="291"/>
    </location>
</feature>
<dbReference type="Gene3D" id="1.20.1510.10">
    <property type="entry name" value="Cation efflux protein transmembrane domain"/>
    <property type="match status" value="1"/>
</dbReference>
<accession>A0A1W6NWQ3</accession>
<evidence type="ECO:0000256" key="4">
    <source>
        <dbReference type="ARBA" id="ARBA00022475"/>
    </source>
</evidence>
<dbReference type="InterPro" id="IPR027469">
    <property type="entry name" value="Cation_efflux_TMD_sf"/>
</dbReference>
<dbReference type="Pfam" id="PF01545">
    <property type="entry name" value="Cation_efflux"/>
    <property type="match status" value="1"/>
</dbReference>
<dbReference type="GO" id="GO:0015341">
    <property type="term" value="F:zinc efflux antiporter activity"/>
    <property type="evidence" value="ECO:0007669"/>
    <property type="project" value="TreeGrafter"/>
</dbReference>
<dbReference type="InterPro" id="IPR050291">
    <property type="entry name" value="CDF_Transporter"/>
</dbReference>
<reference evidence="11 12" key="1">
    <citation type="submission" date="2017-02" db="EMBL/GenBank/DDBJ databases">
        <title>Ketogulonicigenium robustum SPU B003 Genome sequencing and assembly.</title>
        <authorList>
            <person name="Li Y."/>
            <person name="Liu L."/>
            <person name="Wang C."/>
            <person name="Zhang M."/>
            <person name="Zhang T."/>
            <person name="Zhang Y."/>
        </authorList>
    </citation>
    <scope>NUCLEOTIDE SEQUENCE [LARGE SCALE GENOMIC DNA]</scope>
    <source>
        <strain evidence="11 12">SPU_B003</strain>
    </source>
</reference>
<dbReference type="InterPro" id="IPR036837">
    <property type="entry name" value="Cation_efflux_CTD_sf"/>
</dbReference>
<dbReference type="GO" id="GO:0015093">
    <property type="term" value="F:ferrous iron transmembrane transporter activity"/>
    <property type="evidence" value="ECO:0007669"/>
    <property type="project" value="TreeGrafter"/>
</dbReference>
<dbReference type="Proteomes" id="UP000242447">
    <property type="component" value="Chromosome"/>
</dbReference>
<dbReference type="RefSeq" id="WP_085785324.1">
    <property type="nucleotide sequence ID" value="NZ_CP019937.1"/>
</dbReference>
<evidence type="ECO:0000256" key="6">
    <source>
        <dbReference type="ARBA" id="ARBA00022989"/>
    </source>
</evidence>
<keyword evidence="12" id="KW-1185">Reference proteome</keyword>
<dbReference type="GO" id="GO:0015086">
    <property type="term" value="F:cadmium ion transmembrane transporter activity"/>
    <property type="evidence" value="ECO:0007669"/>
    <property type="project" value="TreeGrafter"/>
</dbReference>
<dbReference type="PANTHER" id="PTHR43840">
    <property type="entry name" value="MITOCHONDRIAL METAL TRANSPORTER 1-RELATED"/>
    <property type="match status" value="1"/>
</dbReference>
<dbReference type="SUPFAM" id="SSF160240">
    <property type="entry name" value="Cation efflux protein cytoplasmic domain-like"/>
    <property type="match status" value="1"/>
</dbReference>
<dbReference type="NCBIfam" id="TIGR01297">
    <property type="entry name" value="CDF"/>
    <property type="match status" value="1"/>
</dbReference>
<dbReference type="PANTHER" id="PTHR43840:SF41">
    <property type="entry name" value="CATION-EFFLUX PUMP FIEF"/>
    <property type="match status" value="1"/>
</dbReference>
<gene>
    <name evidence="11" type="primary">fieF</name>
    <name evidence="11" type="ORF">BVG79_00271</name>
</gene>
<evidence type="ECO:0000256" key="1">
    <source>
        <dbReference type="ARBA" id="ARBA00004141"/>
    </source>
</evidence>
<dbReference type="Pfam" id="PF16916">
    <property type="entry name" value="ZT_dimer"/>
    <property type="match status" value="1"/>
</dbReference>
<evidence type="ECO:0000256" key="5">
    <source>
        <dbReference type="ARBA" id="ARBA00022692"/>
    </source>
</evidence>
<evidence type="ECO:0000256" key="8">
    <source>
        <dbReference type="SAM" id="Phobius"/>
    </source>
</evidence>
<dbReference type="GO" id="GO:0005886">
    <property type="term" value="C:plasma membrane"/>
    <property type="evidence" value="ECO:0007669"/>
    <property type="project" value="TreeGrafter"/>
</dbReference>
<dbReference type="SUPFAM" id="SSF161111">
    <property type="entry name" value="Cation efflux protein transmembrane domain-like"/>
    <property type="match status" value="1"/>
</dbReference>
<dbReference type="STRING" id="92947.BVG79_00271"/>
<feature type="transmembrane region" description="Helical" evidence="8">
    <location>
        <begin position="45"/>
        <end position="66"/>
    </location>
</feature>
<dbReference type="GO" id="GO:0006882">
    <property type="term" value="P:intracellular zinc ion homeostasis"/>
    <property type="evidence" value="ECO:0007669"/>
    <property type="project" value="TreeGrafter"/>
</dbReference>
<name>A0A1W6NWQ3_9RHOB</name>
<evidence type="ECO:0000259" key="9">
    <source>
        <dbReference type="Pfam" id="PF01545"/>
    </source>
</evidence>
<keyword evidence="7 8" id="KW-0472">Membrane</keyword>
<proteinExistence type="inferred from homology"/>
<keyword evidence="5 8" id="KW-0812">Transmembrane</keyword>
<evidence type="ECO:0000313" key="11">
    <source>
        <dbReference type="EMBL" id="ARO13631.1"/>
    </source>
</evidence>
<dbReference type="InterPro" id="IPR027470">
    <property type="entry name" value="Cation_efflux_CTD"/>
</dbReference>
<feature type="transmembrane region" description="Helical" evidence="8">
    <location>
        <begin position="86"/>
        <end position="108"/>
    </location>
</feature>
<evidence type="ECO:0000259" key="10">
    <source>
        <dbReference type="Pfam" id="PF16916"/>
    </source>
</evidence>
<dbReference type="InterPro" id="IPR058533">
    <property type="entry name" value="Cation_efflux_TM"/>
</dbReference>
<feature type="transmembrane region" description="Helical" evidence="8">
    <location>
        <begin position="166"/>
        <end position="196"/>
    </location>
</feature>
<comment type="subcellular location">
    <subcellularLocation>
        <location evidence="1">Membrane</location>
        <topology evidence="1">Multi-pass membrane protein</topology>
    </subcellularLocation>
</comment>
<evidence type="ECO:0000256" key="7">
    <source>
        <dbReference type="ARBA" id="ARBA00023136"/>
    </source>
</evidence>
<dbReference type="InterPro" id="IPR002524">
    <property type="entry name" value="Cation_efflux"/>
</dbReference>